<dbReference type="RefSeq" id="WP_167474292.1">
    <property type="nucleotide sequence ID" value="NZ_CP046172.1"/>
</dbReference>
<dbReference type="Proteomes" id="UP000503540">
    <property type="component" value="Chromosome"/>
</dbReference>
<evidence type="ECO:0000313" key="2">
    <source>
        <dbReference type="Proteomes" id="UP000503540"/>
    </source>
</evidence>
<keyword evidence="2" id="KW-1185">Reference proteome</keyword>
<dbReference type="EMBL" id="CP046172">
    <property type="protein sequence ID" value="QIS11492.1"/>
    <property type="molecule type" value="Genomic_DNA"/>
</dbReference>
<gene>
    <name evidence="1" type="ORF">F5544_18090</name>
</gene>
<sequence length="498" mass="54714">MAVRSRGPITELRGRWQTLQLLSPVFELLNRAAPRAEFDHRGYDLAQLALRLIDYVVVHQASLEGAVTPSAAVDHLTQLSRRMHPVDPDRPWSKVARMVFATVLNNGRPHEAVWVEPESELGPARTEEFRFRLLRLADSEAGPCVTASDEAIVLYLQALNTDLADRALALKLMVEIQMNAGEFEKALESARQATRTARGLSASLRERLADTKRDVSAVDWQGEMPVWLTDVVGQVGQQLERDHQLRELAAKFFSDVGAATVCRSIDEEVQRGQEVWIRLERYLQQAIPVFLEAQAVQRFQPRGLAVAIDLSRDVLDPALGRDDLLEIVAERLITGVAPPVRPACWGLGDLCDILLRIPVAQERRPPDIDDPGELGEAIGDSIPADSAAVAAEILSGVSEKPARLSELLTAGRDRAADVADPARLLDILWGAALWTFVVDADATPEERPQSTDLAAAVAALVATLDDRQLADERYSGSDLLLASPISLDRMDLDSEEIA</sequence>
<evidence type="ECO:0000313" key="1">
    <source>
        <dbReference type="EMBL" id="QIS11492.1"/>
    </source>
</evidence>
<protein>
    <submittedName>
        <fullName evidence="1">Uncharacterized protein</fullName>
    </submittedName>
</protein>
<name>A0A6G9YE71_9NOCA</name>
<reference evidence="1 2" key="1">
    <citation type="journal article" date="2019" name="ACS Chem. Biol.">
        <title>Identification and Mobilization of a Cryptic Antibiotic Biosynthesis Gene Locus from a Human-Pathogenic Nocardia Isolate.</title>
        <authorList>
            <person name="Herisse M."/>
            <person name="Ishida K."/>
            <person name="Porter J.L."/>
            <person name="Howden B."/>
            <person name="Hertweck C."/>
            <person name="Stinear T.P."/>
            <person name="Pidot S.J."/>
        </authorList>
    </citation>
    <scope>NUCLEOTIDE SEQUENCE [LARGE SCALE GENOMIC DNA]</scope>
    <source>
        <strain evidence="1 2">AUSMDU00012717</strain>
    </source>
</reference>
<organism evidence="1 2">
    <name type="scientific">Nocardia arthritidis</name>
    <dbReference type="NCBI Taxonomy" id="228602"/>
    <lineage>
        <taxon>Bacteria</taxon>
        <taxon>Bacillati</taxon>
        <taxon>Actinomycetota</taxon>
        <taxon>Actinomycetes</taxon>
        <taxon>Mycobacteriales</taxon>
        <taxon>Nocardiaceae</taxon>
        <taxon>Nocardia</taxon>
    </lineage>
</organism>
<accession>A0A6G9YE71</accession>
<dbReference type="KEGG" id="nah:F5544_18090"/>
<proteinExistence type="predicted"/>
<dbReference type="AlphaFoldDB" id="A0A6G9YE71"/>